<gene>
    <name evidence="1" type="ORF">G5C65_03765</name>
</gene>
<dbReference type="RefSeq" id="WP_165297145.1">
    <property type="nucleotide sequence ID" value="NZ_JAAKZZ010000020.1"/>
</dbReference>
<evidence type="ECO:0000313" key="2">
    <source>
        <dbReference type="Proteomes" id="UP000477722"/>
    </source>
</evidence>
<protein>
    <submittedName>
        <fullName evidence="1">Uncharacterized protein</fullName>
    </submittedName>
</protein>
<reference evidence="1 2" key="1">
    <citation type="submission" date="2020-02" db="EMBL/GenBank/DDBJ databases">
        <title>Whole-genome analyses of novel actinobacteria.</title>
        <authorList>
            <person name="Sahin N."/>
            <person name="Tatar D."/>
        </authorList>
    </citation>
    <scope>NUCLEOTIDE SEQUENCE [LARGE SCALE GENOMIC DNA]</scope>
    <source>
        <strain evidence="1 2">SB3404</strain>
    </source>
</reference>
<organism evidence="1 2">
    <name type="scientific">Streptomyces boncukensis</name>
    <dbReference type="NCBI Taxonomy" id="2711219"/>
    <lineage>
        <taxon>Bacteria</taxon>
        <taxon>Bacillati</taxon>
        <taxon>Actinomycetota</taxon>
        <taxon>Actinomycetes</taxon>
        <taxon>Kitasatosporales</taxon>
        <taxon>Streptomycetaceae</taxon>
        <taxon>Streptomyces</taxon>
    </lineage>
</organism>
<keyword evidence="2" id="KW-1185">Reference proteome</keyword>
<dbReference type="AlphaFoldDB" id="A0A6G4WQK9"/>
<comment type="caution">
    <text evidence="1">The sequence shown here is derived from an EMBL/GenBank/DDBJ whole genome shotgun (WGS) entry which is preliminary data.</text>
</comment>
<name>A0A6G4WQK9_9ACTN</name>
<accession>A0A6G4WQK9</accession>
<evidence type="ECO:0000313" key="1">
    <source>
        <dbReference type="EMBL" id="NGO67485.1"/>
    </source>
</evidence>
<sequence>MTPARRTAKRTVLHALAGLEGLLLGRGQRTACRNARSAVLEDRRRARLRADAQRVLDSAREGARPAT</sequence>
<proteinExistence type="predicted"/>
<dbReference type="EMBL" id="JAAKZZ010000020">
    <property type="protein sequence ID" value="NGO67485.1"/>
    <property type="molecule type" value="Genomic_DNA"/>
</dbReference>
<dbReference type="Proteomes" id="UP000477722">
    <property type="component" value="Unassembled WGS sequence"/>
</dbReference>